<keyword evidence="1" id="KW-1133">Transmembrane helix</keyword>
<evidence type="ECO:0000313" key="3">
    <source>
        <dbReference type="Proteomes" id="UP000266723"/>
    </source>
</evidence>
<proteinExistence type="predicted"/>
<dbReference type="PANTHER" id="PTHR36809">
    <property type="entry name" value="TRANSMEMBRANE PROTEIN"/>
    <property type="match status" value="1"/>
</dbReference>
<protein>
    <recommendedName>
        <fullName evidence="4">Viral late gene transcription factor 3 zinc ribbon domain-containing protein</fullName>
    </recommendedName>
</protein>
<comment type="caution">
    <text evidence="2">The sequence shown here is derived from an EMBL/GenBank/DDBJ whole genome shotgun (WGS) entry which is preliminary data.</text>
</comment>
<name>A0ABQ7D176_BRACR</name>
<dbReference type="PANTHER" id="PTHR36809:SF1">
    <property type="entry name" value="TRANSMEMBRANE PROTEIN"/>
    <property type="match status" value="1"/>
</dbReference>
<organism evidence="2 3">
    <name type="scientific">Brassica cretica</name>
    <name type="common">Mustard</name>
    <dbReference type="NCBI Taxonomy" id="69181"/>
    <lineage>
        <taxon>Eukaryota</taxon>
        <taxon>Viridiplantae</taxon>
        <taxon>Streptophyta</taxon>
        <taxon>Embryophyta</taxon>
        <taxon>Tracheophyta</taxon>
        <taxon>Spermatophyta</taxon>
        <taxon>Magnoliopsida</taxon>
        <taxon>eudicotyledons</taxon>
        <taxon>Gunneridae</taxon>
        <taxon>Pentapetalae</taxon>
        <taxon>rosids</taxon>
        <taxon>malvids</taxon>
        <taxon>Brassicales</taxon>
        <taxon>Brassicaceae</taxon>
        <taxon>Brassiceae</taxon>
        <taxon>Brassica</taxon>
    </lineage>
</organism>
<feature type="non-terminal residue" evidence="2">
    <location>
        <position position="188"/>
    </location>
</feature>
<evidence type="ECO:0008006" key="4">
    <source>
        <dbReference type="Google" id="ProtNLM"/>
    </source>
</evidence>
<dbReference type="Proteomes" id="UP000266723">
    <property type="component" value="Unassembled WGS sequence"/>
</dbReference>
<sequence>MEASSSSLCLVPSLWTVGSGPRRKKSTVSFVSRGRSNGLMISKRRLRTPSALGDLADTVAETGKSEITWQIIVGAVAGVTPFVVAGVEFSKRIIEQKRCEECRGTGLVFRDKKYFRCPGCGKSSVYLFLLHFERQLIQEALVILELVCRWVSSMAVMEKILYGLMMMISAYMKARGDRERDSRLQLKI</sequence>
<evidence type="ECO:0000313" key="2">
    <source>
        <dbReference type="EMBL" id="KAF3564709.1"/>
    </source>
</evidence>
<accession>A0ABQ7D176</accession>
<dbReference type="EMBL" id="QGKV02000759">
    <property type="protein sequence ID" value="KAF3564709.1"/>
    <property type="molecule type" value="Genomic_DNA"/>
</dbReference>
<reference evidence="2 3" key="1">
    <citation type="journal article" date="2020" name="BMC Genomics">
        <title>Intraspecific diversification of the crop wild relative Brassica cretica Lam. using demographic model selection.</title>
        <authorList>
            <person name="Kioukis A."/>
            <person name="Michalopoulou V.A."/>
            <person name="Briers L."/>
            <person name="Pirintsos S."/>
            <person name="Studholme D.J."/>
            <person name="Pavlidis P."/>
            <person name="Sarris P.F."/>
        </authorList>
    </citation>
    <scope>NUCLEOTIDE SEQUENCE [LARGE SCALE GENOMIC DNA]</scope>
    <source>
        <strain evidence="3">cv. PFS-1207/04</strain>
    </source>
</reference>
<gene>
    <name evidence="2" type="ORF">DY000_02017248</name>
</gene>
<keyword evidence="1" id="KW-0812">Transmembrane</keyword>
<evidence type="ECO:0000256" key="1">
    <source>
        <dbReference type="SAM" id="Phobius"/>
    </source>
</evidence>
<keyword evidence="1" id="KW-0472">Membrane</keyword>
<feature type="transmembrane region" description="Helical" evidence="1">
    <location>
        <begin position="67"/>
        <end position="87"/>
    </location>
</feature>
<keyword evidence="3" id="KW-1185">Reference proteome</keyword>